<organism evidence="2">
    <name type="scientific">Rhizophora mucronata</name>
    <name type="common">Asiatic mangrove</name>
    <dbReference type="NCBI Taxonomy" id="61149"/>
    <lineage>
        <taxon>Eukaryota</taxon>
        <taxon>Viridiplantae</taxon>
        <taxon>Streptophyta</taxon>
        <taxon>Embryophyta</taxon>
        <taxon>Tracheophyta</taxon>
        <taxon>Spermatophyta</taxon>
        <taxon>Magnoliopsida</taxon>
        <taxon>eudicotyledons</taxon>
        <taxon>Gunneridae</taxon>
        <taxon>Pentapetalae</taxon>
        <taxon>rosids</taxon>
        <taxon>fabids</taxon>
        <taxon>Malpighiales</taxon>
        <taxon>Rhizophoraceae</taxon>
        <taxon>Rhizophora</taxon>
    </lineage>
</organism>
<accession>A0A2P2IHU3</accession>
<feature type="region of interest" description="Disordered" evidence="1">
    <location>
        <begin position="1"/>
        <end position="25"/>
    </location>
</feature>
<dbReference type="AlphaFoldDB" id="A0A2P2IHU3"/>
<dbReference type="EMBL" id="GGEC01000299">
    <property type="protein sequence ID" value="MBW80782.1"/>
    <property type="molecule type" value="Transcribed_RNA"/>
</dbReference>
<reference evidence="2" key="1">
    <citation type="submission" date="2018-02" db="EMBL/GenBank/DDBJ databases">
        <title>Rhizophora mucronata_Transcriptome.</title>
        <authorList>
            <person name="Meera S.P."/>
            <person name="Sreeshan A."/>
            <person name="Augustine A."/>
        </authorList>
    </citation>
    <scope>NUCLEOTIDE SEQUENCE</scope>
    <source>
        <tissue evidence="2">Leaf</tissue>
    </source>
</reference>
<feature type="compositionally biased region" description="Basic and acidic residues" evidence="1">
    <location>
        <begin position="1"/>
        <end position="11"/>
    </location>
</feature>
<name>A0A2P2IHU3_RHIMU</name>
<protein>
    <submittedName>
        <fullName evidence="2">Uncharacterized protein</fullName>
    </submittedName>
</protein>
<evidence type="ECO:0000313" key="2">
    <source>
        <dbReference type="EMBL" id="MBW80782.1"/>
    </source>
</evidence>
<evidence type="ECO:0000256" key="1">
    <source>
        <dbReference type="SAM" id="MobiDB-lite"/>
    </source>
</evidence>
<proteinExistence type="predicted"/>
<sequence length="25" mass="2990">MQSPKKNRENRAIPSTQIKIMQDFK</sequence>